<dbReference type="PANTHER" id="PTHR43334:SF1">
    <property type="entry name" value="3-HYDROXYPROPIONATE--COA LIGASE [ADP-FORMING]"/>
    <property type="match status" value="1"/>
</dbReference>
<keyword evidence="1" id="KW-0436">Ligase</keyword>
<feature type="domain" description="ATP-grasp" evidence="4">
    <location>
        <begin position="21"/>
        <end position="57"/>
    </location>
</feature>
<keyword evidence="2" id="KW-0547">Nucleotide-binding</keyword>
<evidence type="ECO:0000256" key="1">
    <source>
        <dbReference type="ARBA" id="ARBA00022598"/>
    </source>
</evidence>
<dbReference type="GO" id="GO:0016874">
    <property type="term" value="F:ligase activity"/>
    <property type="evidence" value="ECO:0007669"/>
    <property type="project" value="UniProtKB-KW"/>
</dbReference>
<protein>
    <submittedName>
        <fullName evidence="5">Acetyl-CoA synthetase (ADP-forming) alpha and beta chains, putative</fullName>
    </submittedName>
</protein>
<dbReference type="Gene3D" id="3.30.470.20">
    <property type="entry name" value="ATP-grasp fold, B domain"/>
    <property type="match status" value="1"/>
</dbReference>
<dbReference type="PROSITE" id="PS50975">
    <property type="entry name" value="ATP_GRASP"/>
    <property type="match status" value="1"/>
</dbReference>
<dbReference type="InterPro" id="IPR013815">
    <property type="entry name" value="ATP_grasp_subdomain_1"/>
</dbReference>
<keyword evidence="3" id="KW-0067">ATP-binding</keyword>
<accession>A0A3B0UYW1</accession>
<gene>
    <name evidence="5" type="ORF">MNBD_DELTA02-236</name>
</gene>
<evidence type="ECO:0000313" key="5">
    <source>
        <dbReference type="EMBL" id="VAW36475.1"/>
    </source>
</evidence>
<dbReference type="InterPro" id="IPR011761">
    <property type="entry name" value="ATP-grasp"/>
</dbReference>
<evidence type="ECO:0000256" key="2">
    <source>
        <dbReference type="ARBA" id="ARBA00022741"/>
    </source>
</evidence>
<reference evidence="5" key="1">
    <citation type="submission" date="2018-06" db="EMBL/GenBank/DDBJ databases">
        <authorList>
            <person name="Zhirakovskaya E."/>
        </authorList>
    </citation>
    <scope>NUCLEOTIDE SEQUENCE</scope>
</reference>
<dbReference type="PANTHER" id="PTHR43334">
    <property type="entry name" value="ACETATE--COA LIGASE [ADP-FORMING]"/>
    <property type="match status" value="1"/>
</dbReference>
<evidence type="ECO:0000259" key="4">
    <source>
        <dbReference type="PROSITE" id="PS50975"/>
    </source>
</evidence>
<dbReference type="GO" id="GO:0005524">
    <property type="term" value="F:ATP binding"/>
    <property type="evidence" value="ECO:0007669"/>
    <property type="project" value="UniProtKB-KW"/>
</dbReference>
<dbReference type="FunFam" id="3.30.1490.20:FF:000020">
    <property type="entry name" value="Protein lysine acetyltransferase"/>
    <property type="match status" value="1"/>
</dbReference>
<dbReference type="SUPFAM" id="SSF56059">
    <property type="entry name" value="Glutathione synthetase ATP-binding domain-like"/>
    <property type="match status" value="1"/>
</dbReference>
<dbReference type="EMBL" id="UOEZ01000041">
    <property type="protein sequence ID" value="VAW36475.1"/>
    <property type="molecule type" value="Genomic_DNA"/>
</dbReference>
<evidence type="ECO:0000256" key="3">
    <source>
        <dbReference type="ARBA" id="ARBA00022840"/>
    </source>
</evidence>
<name>A0A3B0UYW1_9ZZZZ</name>
<dbReference type="Gene3D" id="3.30.1490.20">
    <property type="entry name" value="ATP-grasp fold, A domain"/>
    <property type="match status" value="1"/>
</dbReference>
<proteinExistence type="predicted"/>
<sequence>MVSIDELIKGRGGSLVEPEVKGFLKECSIAVPRSFVETDLEAALVKAAEIGYPLVLKVVSRDIIHKSDVGGVAVGLRDEQELRRAWNEIYISIAHRCPSAKIEGFLVEEMAPRGVEVIVGALRDEQFGPTVMFGMGGVAIELIKDVSFRLAPVDEAGAIEMMKECKGFPLLSGYRGNSAKDIKAAAGVIVKLAGIIAGSRLVKEFEINPLVVHDDGCMALDARVILL</sequence>
<dbReference type="Pfam" id="PF13549">
    <property type="entry name" value="ATP-grasp_5"/>
    <property type="match status" value="1"/>
</dbReference>
<organism evidence="5">
    <name type="scientific">hydrothermal vent metagenome</name>
    <dbReference type="NCBI Taxonomy" id="652676"/>
    <lineage>
        <taxon>unclassified sequences</taxon>
        <taxon>metagenomes</taxon>
        <taxon>ecological metagenomes</taxon>
    </lineage>
</organism>
<dbReference type="InterPro" id="IPR051538">
    <property type="entry name" value="Acyl-CoA_Synth/Transferase"/>
</dbReference>
<dbReference type="GO" id="GO:0046872">
    <property type="term" value="F:metal ion binding"/>
    <property type="evidence" value="ECO:0007669"/>
    <property type="project" value="InterPro"/>
</dbReference>
<dbReference type="AlphaFoldDB" id="A0A3B0UYW1"/>